<evidence type="ECO:0000313" key="2">
    <source>
        <dbReference type="EMBL" id="RJX65833.1"/>
    </source>
</evidence>
<accession>A0A3A6Q660</accession>
<dbReference type="Proteomes" id="UP000273252">
    <property type="component" value="Unassembled WGS sequence"/>
</dbReference>
<reference evidence="2 3" key="1">
    <citation type="submission" date="2018-08" db="EMBL/GenBank/DDBJ databases">
        <title>Vibrio isolated from the Eastern China Marginal Seas.</title>
        <authorList>
            <person name="Li Y."/>
        </authorList>
    </citation>
    <scope>NUCLEOTIDE SEQUENCE [LARGE SCALE GENOMIC DNA]</scope>
    <source>
        <strain evidence="2 3">BEI233</strain>
    </source>
</reference>
<dbReference type="SUPFAM" id="SSF47413">
    <property type="entry name" value="lambda repressor-like DNA-binding domains"/>
    <property type="match status" value="1"/>
</dbReference>
<name>A0A3A6Q660_9VIBR</name>
<dbReference type="InterPro" id="IPR010982">
    <property type="entry name" value="Lambda_DNA-bd_dom_sf"/>
</dbReference>
<dbReference type="GO" id="GO:0003677">
    <property type="term" value="F:DNA binding"/>
    <property type="evidence" value="ECO:0007669"/>
    <property type="project" value="InterPro"/>
</dbReference>
<gene>
    <name evidence="2" type="ORF">DZ860_20955</name>
</gene>
<feature type="domain" description="HTH cro/C1-type" evidence="1">
    <location>
        <begin position="59"/>
        <end position="113"/>
    </location>
</feature>
<sequence length="115" mass="12864">MIHSENIQIIKQDGKPAFAVIPYDEYLVLAENHKSDEDNGVFIPHEVAKEILTNGTSYIAAWRKHLGINQTELATRMGIKQSAVSQMEKPDINPQRKTLEAVALALGIEVEQLIQ</sequence>
<keyword evidence="3" id="KW-1185">Reference proteome</keyword>
<dbReference type="PROSITE" id="PS50943">
    <property type="entry name" value="HTH_CROC1"/>
    <property type="match status" value="1"/>
</dbReference>
<evidence type="ECO:0000259" key="1">
    <source>
        <dbReference type="PROSITE" id="PS50943"/>
    </source>
</evidence>
<dbReference type="Pfam" id="PF01381">
    <property type="entry name" value="HTH_3"/>
    <property type="match status" value="1"/>
</dbReference>
<dbReference type="Gene3D" id="1.10.260.40">
    <property type="entry name" value="lambda repressor-like DNA-binding domains"/>
    <property type="match status" value="1"/>
</dbReference>
<dbReference type="RefSeq" id="WP_120034927.1">
    <property type="nucleotide sequence ID" value="NZ_QVMU01000031.1"/>
</dbReference>
<evidence type="ECO:0000313" key="3">
    <source>
        <dbReference type="Proteomes" id="UP000273252"/>
    </source>
</evidence>
<organism evidence="2 3">
    <name type="scientific">Vibrio sinensis</name>
    <dbReference type="NCBI Taxonomy" id="2302434"/>
    <lineage>
        <taxon>Bacteria</taxon>
        <taxon>Pseudomonadati</taxon>
        <taxon>Pseudomonadota</taxon>
        <taxon>Gammaproteobacteria</taxon>
        <taxon>Vibrionales</taxon>
        <taxon>Vibrionaceae</taxon>
        <taxon>Vibrio</taxon>
    </lineage>
</organism>
<dbReference type="EMBL" id="QVMU01000031">
    <property type="protein sequence ID" value="RJX65833.1"/>
    <property type="molecule type" value="Genomic_DNA"/>
</dbReference>
<proteinExistence type="predicted"/>
<protein>
    <submittedName>
        <fullName evidence="2">XRE family transcriptional regulator</fullName>
    </submittedName>
</protein>
<dbReference type="AlphaFoldDB" id="A0A3A6Q660"/>
<dbReference type="CDD" id="cd00093">
    <property type="entry name" value="HTH_XRE"/>
    <property type="match status" value="1"/>
</dbReference>
<dbReference type="OrthoDB" id="5679339at2"/>
<dbReference type="InterPro" id="IPR001387">
    <property type="entry name" value="Cro/C1-type_HTH"/>
</dbReference>
<dbReference type="SMART" id="SM00530">
    <property type="entry name" value="HTH_XRE"/>
    <property type="match status" value="1"/>
</dbReference>
<comment type="caution">
    <text evidence="2">The sequence shown here is derived from an EMBL/GenBank/DDBJ whole genome shotgun (WGS) entry which is preliminary data.</text>
</comment>